<dbReference type="PANTHER" id="PTHR24347">
    <property type="entry name" value="SERINE/THREONINE-PROTEIN KINASE"/>
    <property type="match status" value="1"/>
</dbReference>
<dbReference type="PROSITE" id="PS00108">
    <property type="entry name" value="PROTEIN_KINASE_ST"/>
    <property type="match status" value="1"/>
</dbReference>
<evidence type="ECO:0000256" key="6">
    <source>
        <dbReference type="SAM" id="MobiDB-lite"/>
    </source>
</evidence>
<evidence type="ECO:0000313" key="8">
    <source>
        <dbReference type="EMBL" id="VVC25835.1"/>
    </source>
</evidence>
<organism evidence="8 9">
    <name type="scientific">Cinara cedri</name>
    <dbReference type="NCBI Taxonomy" id="506608"/>
    <lineage>
        <taxon>Eukaryota</taxon>
        <taxon>Metazoa</taxon>
        <taxon>Ecdysozoa</taxon>
        <taxon>Arthropoda</taxon>
        <taxon>Hexapoda</taxon>
        <taxon>Insecta</taxon>
        <taxon>Pterygota</taxon>
        <taxon>Neoptera</taxon>
        <taxon>Paraneoptera</taxon>
        <taxon>Hemiptera</taxon>
        <taxon>Sternorrhyncha</taxon>
        <taxon>Aphidomorpha</taxon>
        <taxon>Aphidoidea</taxon>
        <taxon>Aphididae</taxon>
        <taxon>Lachninae</taxon>
        <taxon>Cinara</taxon>
    </lineage>
</organism>
<keyword evidence="2" id="KW-0808">Transferase</keyword>
<evidence type="ECO:0000256" key="3">
    <source>
        <dbReference type="ARBA" id="ARBA00022741"/>
    </source>
</evidence>
<dbReference type="Gene3D" id="3.30.200.20">
    <property type="entry name" value="Phosphorylase Kinase, domain 1"/>
    <property type="match status" value="1"/>
</dbReference>
<proteinExistence type="predicted"/>
<keyword evidence="1" id="KW-0723">Serine/threonine-protein kinase</keyword>
<dbReference type="FunFam" id="1.10.510.10:FF:000026">
    <property type="entry name" value="Calcium/calmodulin-dependent protein kinase type 1"/>
    <property type="match status" value="1"/>
</dbReference>
<dbReference type="AlphaFoldDB" id="A0A5E4M151"/>
<reference evidence="8 9" key="1">
    <citation type="submission" date="2019-08" db="EMBL/GenBank/DDBJ databases">
        <authorList>
            <person name="Alioto T."/>
            <person name="Alioto T."/>
            <person name="Gomez Garrido J."/>
        </authorList>
    </citation>
    <scope>NUCLEOTIDE SEQUENCE [LARGE SCALE GENOMIC DNA]</scope>
</reference>
<feature type="region of interest" description="Disordered" evidence="6">
    <location>
        <begin position="346"/>
        <end position="376"/>
    </location>
</feature>
<evidence type="ECO:0000256" key="5">
    <source>
        <dbReference type="ARBA" id="ARBA00022840"/>
    </source>
</evidence>
<dbReference type="CDD" id="cd14083">
    <property type="entry name" value="STKc_CaMKI"/>
    <property type="match status" value="1"/>
</dbReference>
<dbReference type="InterPro" id="IPR000719">
    <property type="entry name" value="Prot_kinase_dom"/>
</dbReference>
<dbReference type="InterPro" id="IPR008271">
    <property type="entry name" value="Ser/Thr_kinase_AS"/>
</dbReference>
<sequence>MTKYYVVHSNRLNELAMLAFHKNLPIVPNGAFSEVRLAMNKERPNEMYAVKIIDKKALKGKEDSLDNEIKVLRRFSKSVKRSGHSAGTDDKNEGQWLTHPNIVQLLETFEDKSKVYLIMELVTGGELFDRIVQKGSYTEKDASHLIRQVLEAVDYMHEQGVVHRDLKPENLLYYSPDEDSKIMISDFGLSKIEDSGVMATACGTPGYVAPEVLAQKPYGKAVDVWSIGVISYILLCGYPPFYDENDANLFAQILKGEFEFDAPYWDDISDSAKNFIRQLMCVDADKRYTCREALAHPWISGNAASSKNIHGTVSAQLKKNFAKSRWKQAYHATAVVRQMKKMALNSGSGINQNSSKQDNSSIDYQANGMAEESNRL</sequence>
<keyword evidence="3" id="KW-0547">Nucleotide-binding</keyword>
<keyword evidence="5" id="KW-0067">ATP-binding</keyword>
<evidence type="ECO:0000313" key="9">
    <source>
        <dbReference type="Proteomes" id="UP000325440"/>
    </source>
</evidence>
<dbReference type="Pfam" id="PF00069">
    <property type="entry name" value="Pkinase"/>
    <property type="match status" value="1"/>
</dbReference>
<dbReference type="GO" id="GO:0005524">
    <property type="term" value="F:ATP binding"/>
    <property type="evidence" value="ECO:0007669"/>
    <property type="project" value="UniProtKB-KW"/>
</dbReference>
<evidence type="ECO:0000259" key="7">
    <source>
        <dbReference type="PROSITE" id="PS50011"/>
    </source>
</evidence>
<gene>
    <name evidence="8" type="ORF">CINCED_3A005041</name>
</gene>
<keyword evidence="9" id="KW-1185">Reference proteome</keyword>
<dbReference type="InterPro" id="IPR011009">
    <property type="entry name" value="Kinase-like_dom_sf"/>
</dbReference>
<feature type="domain" description="Protein kinase" evidence="7">
    <location>
        <begin position="21"/>
        <end position="299"/>
    </location>
</feature>
<feature type="compositionally biased region" description="Polar residues" evidence="6">
    <location>
        <begin position="346"/>
        <end position="364"/>
    </location>
</feature>
<dbReference type="GO" id="GO:0004674">
    <property type="term" value="F:protein serine/threonine kinase activity"/>
    <property type="evidence" value="ECO:0007669"/>
    <property type="project" value="UniProtKB-KW"/>
</dbReference>
<accession>A0A5E4M151</accession>
<dbReference type="Gene3D" id="1.10.510.10">
    <property type="entry name" value="Transferase(Phosphotransferase) domain 1"/>
    <property type="match status" value="1"/>
</dbReference>
<protein>
    <submittedName>
        <fullName evidence="8">Protein kinase domain,Protein kinase-like domain,Serine/threonine-protein kinase, active site</fullName>
    </submittedName>
</protein>
<evidence type="ECO:0000256" key="1">
    <source>
        <dbReference type="ARBA" id="ARBA00022527"/>
    </source>
</evidence>
<dbReference type="OrthoDB" id="40902at2759"/>
<dbReference type="Proteomes" id="UP000325440">
    <property type="component" value="Unassembled WGS sequence"/>
</dbReference>
<dbReference type="SMART" id="SM00220">
    <property type="entry name" value="S_TKc"/>
    <property type="match status" value="1"/>
</dbReference>
<keyword evidence="4 8" id="KW-0418">Kinase</keyword>
<evidence type="ECO:0000256" key="4">
    <source>
        <dbReference type="ARBA" id="ARBA00022777"/>
    </source>
</evidence>
<evidence type="ECO:0000256" key="2">
    <source>
        <dbReference type="ARBA" id="ARBA00022679"/>
    </source>
</evidence>
<name>A0A5E4M151_9HEMI</name>
<dbReference type="SUPFAM" id="SSF56112">
    <property type="entry name" value="Protein kinase-like (PK-like)"/>
    <property type="match status" value="1"/>
</dbReference>
<dbReference type="EMBL" id="CABPRJ010000021">
    <property type="protein sequence ID" value="VVC25835.1"/>
    <property type="molecule type" value="Genomic_DNA"/>
</dbReference>
<dbReference type="PROSITE" id="PS50011">
    <property type="entry name" value="PROTEIN_KINASE_DOM"/>
    <property type="match status" value="1"/>
</dbReference>